<keyword evidence="6" id="KW-0479">Metal-binding</keyword>
<evidence type="ECO:0000256" key="7">
    <source>
        <dbReference type="ARBA" id="ARBA00022771"/>
    </source>
</evidence>
<evidence type="ECO:0000256" key="6">
    <source>
        <dbReference type="ARBA" id="ARBA00022723"/>
    </source>
</evidence>
<feature type="region of interest" description="Disordered" evidence="19">
    <location>
        <begin position="518"/>
        <end position="544"/>
    </location>
</feature>
<evidence type="ECO:0000313" key="21">
    <source>
        <dbReference type="Ensembl" id="ENSLACP00000009791.1"/>
    </source>
</evidence>
<dbReference type="InParanoid" id="H3AJH0"/>
<dbReference type="FunCoup" id="H3AJH0">
    <property type="interactions" value="1474"/>
</dbReference>
<keyword evidence="11" id="KW-0010">Activator</keyword>
<dbReference type="Gene3D" id="6.20.250.40">
    <property type="match status" value="1"/>
</dbReference>
<accession>H3AJH0</accession>
<feature type="compositionally biased region" description="Acidic residues" evidence="19">
    <location>
        <begin position="598"/>
        <end position="611"/>
    </location>
</feature>
<dbReference type="EMBL" id="AFYH01155785">
    <property type="status" value="NOT_ANNOTATED_CDS"/>
    <property type="molecule type" value="Genomic_DNA"/>
</dbReference>
<dbReference type="GO" id="GO:0045944">
    <property type="term" value="P:positive regulation of transcription by RNA polymerase II"/>
    <property type="evidence" value="ECO:0007669"/>
    <property type="project" value="TreeGrafter"/>
</dbReference>
<reference evidence="21" key="2">
    <citation type="submission" date="2025-08" db="UniProtKB">
        <authorList>
            <consortium name="Ensembl"/>
        </authorList>
    </citation>
    <scope>IDENTIFICATION</scope>
</reference>
<evidence type="ECO:0000256" key="4">
    <source>
        <dbReference type="ARBA" id="ARBA00022553"/>
    </source>
</evidence>
<dbReference type="EMBL" id="AFYH01155783">
    <property type="status" value="NOT_ANNOTATED_CDS"/>
    <property type="molecule type" value="Genomic_DNA"/>
</dbReference>
<dbReference type="EMBL" id="AFYH01155784">
    <property type="status" value="NOT_ANNOTATED_CDS"/>
    <property type="molecule type" value="Genomic_DNA"/>
</dbReference>
<dbReference type="GO" id="GO:0005634">
    <property type="term" value="C:nucleus"/>
    <property type="evidence" value="ECO:0007669"/>
    <property type="project" value="UniProtKB-SubCell"/>
</dbReference>
<feature type="region of interest" description="Disordered" evidence="19">
    <location>
        <begin position="592"/>
        <end position="611"/>
    </location>
</feature>
<dbReference type="EMBL" id="AFYH01155787">
    <property type="status" value="NOT_ANNOTATED_CDS"/>
    <property type="molecule type" value="Genomic_DNA"/>
</dbReference>
<evidence type="ECO:0000256" key="18">
    <source>
        <dbReference type="SAM" id="Coils"/>
    </source>
</evidence>
<evidence type="ECO:0000256" key="2">
    <source>
        <dbReference type="ARBA" id="ARBA00004496"/>
    </source>
</evidence>
<keyword evidence="22" id="KW-1185">Reference proteome</keyword>
<feature type="coiled-coil region" evidence="18">
    <location>
        <begin position="474"/>
        <end position="508"/>
    </location>
</feature>
<protein>
    <recommendedName>
        <fullName evidence="15">Calcium-binding and coiled-coil domain-containing protein 1</fullName>
    </recommendedName>
</protein>
<dbReference type="Pfam" id="PF18112">
    <property type="entry name" value="Zn-C2H2_12"/>
    <property type="match status" value="1"/>
</dbReference>
<comment type="subcellular location">
    <subcellularLocation>
        <location evidence="2">Cytoplasm</location>
    </subcellularLocation>
    <subcellularLocation>
        <location evidence="1">Nucleus</location>
    </subcellularLocation>
</comment>
<dbReference type="Bgee" id="ENSLACG00000008634">
    <property type="expression patterns" value="Expressed in mesonephros and 6 other cell types or tissues"/>
</dbReference>
<keyword evidence="9" id="KW-0805">Transcription regulation</keyword>
<dbReference type="EMBL" id="AFYH01155779">
    <property type="status" value="NOT_ANNOTATED_CDS"/>
    <property type="molecule type" value="Genomic_DNA"/>
</dbReference>
<dbReference type="GO" id="GO:0005737">
    <property type="term" value="C:cytoplasm"/>
    <property type="evidence" value="ECO:0007669"/>
    <property type="project" value="UniProtKB-SubCell"/>
</dbReference>
<gene>
    <name evidence="21" type="primary">CALCOCO1</name>
</gene>
<dbReference type="Ensembl" id="ENSLACT00000009867.1">
    <property type="protein sequence ID" value="ENSLACP00000009791.1"/>
    <property type="gene ID" value="ENSLACG00000008634.1"/>
</dbReference>
<dbReference type="PROSITE" id="PS51905">
    <property type="entry name" value="ZF_UBZ1"/>
    <property type="match status" value="1"/>
</dbReference>
<comment type="function">
    <text evidence="16">Functions as a coactivator for aryl hydrocarbon and nuclear receptors (NR). Recruited to promoters through its contact with the N-terminal basic helix-loop-helix-Per-Arnt-Sim (PAS) domain of transcription factors or coactivators, such as NCOA2. During ER-activation acts synergistically in combination with other NCOA2-binding proteins, such as EP300, CREBBP and CARM1. Involved in the transcriptional activation of target genes in the Wnt/CTNNB1 pathway. Functions as a secondary coactivator in LEF1-mediated transcriptional activation via its interaction with CTNNB1. Coactivator function for nuclear receptors and LEF1/CTNNB1 involves differential utilization of two different activation regions. In association with CCAR1 enhances GATA1- and MED1-mediated transcriptional activation from the gamma-globin promoter during erythroid differentiation of K562 erythroleukemia cells.</text>
</comment>
<feature type="coiled-coil region" evidence="18">
    <location>
        <begin position="230"/>
        <end position="334"/>
    </location>
</feature>
<keyword evidence="8" id="KW-0862">Zinc</keyword>
<evidence type="ECO:0000256" key="3">
    <source>
        <dbReference type="ARBA" id="ARBA00022490"/>
    </source>
</evidence>
<proteinExistence type="inferred from homology"/>
<evidence type="ECO:0000259" key="20">
    <source>
        <dbReference type="PROSITE" id="PS51905"/>
    </source>
</evidence>
<dbReference type="EMBL" id="AFYH01155778">
    <property type="status" value="NOT_ANNOTATED_CDS"/>
    <property type="molecule type" value="Genomic_DNA"/>
</dbReference>
<dbReference type="EMBL" id="AFYH01155780">
    <property type="status" value="NOT_ANNOTATED_CDS"/>
    <property type="molecule type" value="Genomic_DNA"/>
</dbReference>
<name>H3AJH0_LATCH</name>
<evidence type="ECO:0000256" key="13">
    <source>
        <dbReference type="ARBA" id="ARBA00023242"/>
    </source>
</evidence>
<dbReference type="InterPro" id="IPR051002">
    <property type="entry name" value="UBA_autophagy_assoc_protein"/>
</dbReference>
<dbReference type="InterPro" id="IPR012852">
    <property type="entry name" value="CALCOCO1-like"/>
</dbReference>
<reference evidence="22" key="1">
    <citation type="submission" date="2011-08" db="EMBL/GenBank/DDBJ databases">
        <title>The draft genome of Latimeria chalumnae.</title>
        <authorList>
            <person name="Di Palma F."/>
            <person name="Alfoldi J."/>
            <person name="Johnson J."/>
            <person name="Berlin A."/>
            <person name="Gnerre S."/>
            <person name="Jaffe D."/>
            <person name="MacCallum I."/>
            <person name="Young S."/>
            <person name="Walker B.J."/>
            <person name="Lander E."/>
            <person name="Lindblad-Toh K."/>
        </authorList>
    </citation>
    <scope>NUCLEOTIDE SEQUENCE [LARGE SCALE GENOMIC DNA]</scope>
    <source>
        <strain evidence="22">Wild caught</strain>
    </source>
</reference>
<evidence type="ECO:0000256" key="19">
    <source>
        <dbReference type="SAM" id="MobiDB-lite"/>
    </source>
</evidence>
<dbReference type="EMBL" id="AFYH01155782">
    <property type="status" value="NOT_ANNOTATED_CDS"/>
    <property type="molecule type" value="Genomic_DNA"/>
</dbReference>
<evidence type="ECO:0000256" key="1">
    <source>
        <dbReference type="ARBA" id="ARBA00004123"/>
    </source>
</evidence>
<sequence>QQVSVSQAVSQSKVMFHNVARSYIPSTKLECHYTLSPGMKWSTRDWIGIFKVGWSSMRDYYTFEWSVVPDSYKEGASMNCYVQFQAILLPEPWAVQYSWDYILQVGLKMVVEPYFQTRLTKPEKWLVTKLKNPFYKLMVKHRYKQSSSQGQLGQCEKEKEELLTLKLQLEAEVKGLQEEIEKLTTSLQAAQEEQVKVAEQFFKELLKARELVSAERDSLIHQRADSIARILELEEDIKVINRKVLEKETELDRMKDRVKKLVSQQEQLGKQLREEAEDKERYQAKFKALEQENRKLSYDLQATRGTLGEKEKQILQLREEISKVQQKLSTAQEKRFKIPKIKEQSPGLKSCALSSLNRHKSLFIKSILESTDDFKIIFMCNKYNSERDIPGTLNMVSLLSITEPLYKHTGIRHEKHFLQQRTAEKEKVLKLSTEVLKLESGLQEEISEKANLKVELSMERDSSKVQLSESRRELKESKSALWVAQKEKEQLQEEKRELLEYIKLLEQRLDKVADSKWSETVRADTPDGQDSPLSDSEDEAPEDMRARAQLSPYGLCDNRVAAEMLVLSTPPLSPRELAQEVVISQPVPISSQIKQLSEEENTSDSEAEDDKDTLMVLAQGTGEETTLLLPELGHAFQYTVSSDDDSRQNSAEGRYDCVQRDRAAGSGLWKECPICKERFPLEFDRDALEEHIDSHFFFSTHDPFTFE</sequence>
<dbReference type="Proteomes" id="UP000008672">
    <property type="component" value="Unassembled WGS sequence"/>
</dbReference>
<evidence type="ECO:0000256" key="10">
    <source>
        <dbReference type="ARBA" id="ARBA00023054"/>
    </source>
</evidence>
<reference evidence="21" key="3">
    <citation type="submission" date="2025-09" db="UniProtKB">
        <authorList>
            <consortium name="Ensembl"/>
        </authorList>
    </citation>
    <scope>IDENTIFICATION</scope>
</reference>
<dbReference type="STRING" id="7897.ENSLACP00000009791"/>
<evidence type="ECO:0000256" key="5">
    <source>
        <dbReference type="ARBA" id="ARBA00022687"/>
    </source>
</evidence>
<feature type="coiled-coil region" evidence="18">
    <location>
        <begin position="152"/>
        <end position="200"/>
    </location>
</feature>
<dbReference type="Gene3D" id="2.60.40.2840">
    <property type="match status" value="1"/>
</dbReference>
<dbReference type="Pfam" id="PF17751">
    <property type="entry name" value="SKICH"/>
    <property type="match status" value="1"/>
</dbReference>
<dbReference type="AlphaFoldDB" id="H3AJH0"/>
<dbReference type="EMBL" id="AFYH01155781">
    <property type="status" value="NOT_ANNOTATED_CDS"/>
    <property type="molecule type" value="Genomic_DNA"/>
</dbReference>
<dbReference type="InterPro" id="IPR041641">
    <property type="entry name" value="CALCOCO1/2_Zn_UBZ1"/>
</dbReference>
<evidence type="ECO:0000256" key="17">
    <source>
        <dbReference type="PROSITE-ProRule" id="PRU01253"/>
    </source>
</evidence>
<evidence type="ECO:0000313" key="22">
    <source>
        <dbReference type="Proteomes" id="UP000008672"/>
    </source>
</evidence>
<keyword evidence="13" id="KW-0539">Nucleus</keyword>
<keyword evidence="10 18" id="KW-0175">Coiled coil</keyword>
<evidence type="ECO:0000256" key="8">
    <source>
        <dbReference type="ARBA" id="ARBA00022833"/>
    </source>
</evidence>
<dbReference type="GO" id="GO:0008270">
    <property type="term" value="F:zinc ion binding"/>
    <property type="evidence" value="ECO:0007669"/>
    <property type="project" value="UniProtKB-KW"/>
</dbReference>
<dbReference type="GeneTree" id="ENSGT00950000183025"/>
<keyword evidence="7 17" id="KW-0863">Zinc-finger</keyword>
<keyword evidence="12" id="KW-0804">Transcription</keyword>
<evidence type="ECO:0000256" key="9">
    <source>
        <dbReference type="ARBA" id="ARBA00023015"/>
    </source>
</evidence>
<dbReference type="GO" id="GO:0003713">
    <property type="term" value="F:transcription coactivator activity"/>
    <property type="evidence" value="ECO:0007669"/>
    <property type="project" value="TreeGrafter"/>
</dbReference>
<dbReference type="PANTHER" id="PTHR31915">
    <property type="entry name" value="SKICH DOMAIN-CONTAINING PROTEIN"/>
    <property type="match status" value="1"/>
</dbReference>
<dbReference type="CDD" id="cd21967">
    <property type="entry name" value="Zn-C2H2_CALCOCO1"/>
    <property type="match status" value="1"/>
</dbReference>
<dbReference type="Pfam" id="PF07888">
    <property type="entry name" value="CALCOCO1"/>
    <property type="match status" value="2"/>
</dbReference>
<dbReference type="eggNOG" id="ENOG502QR9J">
    <property type="taxonomic scope" value="Eukaryota"/>
</dbReference>
<dbReference type="PANTHER" id="PTHR31915:SF5">
    <property type="entry name" value="CALCIUM-BINDING AND COILED-COIL DOMAIN-CONTAINING PROTEIN 1"/>
    <property type="match status" value="1"/>
</dbReference>
<feature type="domain" description="UBZ1-type" evidence="20">
    <location>
        <begin position="669"/>
        <end position="695"/>
    </location>
</feature>
<dbReference type="EMBL" id="AFYH01155786">
    <property type="status" value="NOT_ANNOTATED_CDS"/>
    <property type="molecule type" value="Genomic_DNA"/>
</dbReference>
<evidence type="ECO:0000256" key="15">
    <source>
        <dbReference type="ARBA" id="ARBA00040932"/>
    </source>
</evidence>
<dbReference type="OMA" id="HNWASND"/>
<dbReference type="InterPro" id="IPR041611">
    <property type="entry name" value="SKICH"/>
</dbReference>
<keyword evidence="4" id="KW-0597">Phosphoprotein</keyword>
<keyword evidence="5" id="KW-0879">Wnt signaling pathway</keyword>
<keyword evidence="3" id="KW-0963">Cytoplasm</keyword>
<dbReference type="HOGENOM" id="CLU_028857_0_0_1"/>
<comment type="similarity">
    <text evidence="14">Belongs to the CALCOCO family.</text>
</comment>
<organism evidence="21 22">
    <name type="scientific">Latimeria chalumnae</name>
    <name type="common">Coelacanth</name>
    <dbReference type="NCBI Taxonomy" id="7897"/>
    <lineage>
        <taxon>Eukaryota</taxon>
        <taxon>Metazoa</taxon>
        <taxon>Chordata</taxon>
        <taxon>Craniata</taxon>
        <taxon>Vertebrata</taxon>
        <taxon>Euteleostomi</taxon>
        <taxon>Coelacanthiformes</taxon>
        <taxon>Coelacanthidae</taxon>
        <taxon>Latimeria</taxon>
    </lineage>
</organism>
<dbReference type="GO" id="GO:0016055">
    <property type="term" value="P:Wnt signaling pathway"/>
    <property type="evidence" value="ECO:0007669"/>
    <property type="project" value="UniProtKB-KW"/>
</dbReference>
<evidence type="ECO:0000256" key="16">
    <source>
        <dbReference type="ARBA" id="ARBA00045799"/>
    </source>
</evidence>
<evidence type="ECO:0000256" key="12">
    <source>
        <dbReference type="ARBA" id="ARBA00023163"/>
    </source>
</evidence>
<evidence type="ECO:0000256" key="11">
    <source>
        <dbReference type="ARBA" id="ARBA00023159"/>
    </source>
</evidence>
<evidence type="ECO:0000256" key="14">
    <source>
        <dbReference type="ARBA" id="ARBA00037963"/>
    </source>
</evidence>